<organism evidence="1 2">
    <name type="scientific">Dendryphion nanum</name>
    <dbReference type="NCBI Taxonomy" id="256645"/>
    <lineage>
        <taxon>Eukaryota</taxon>
        <taxon>Fungi</taxon>
        <taxon>Dikarya</taxon>
        <taxon>Ascomycota</taxon>
        <taxon>Pezizomycotina</taxon>
        <taxon>Dothideomycetes</taxon>
        <taxon>Pleosporomycetidae</taxon>
        <taxon>Pleosporales</taxon>
        <taxon>Torulaceae</taxon>
        <taxon>Dendryphion</taxon>
    </lineage>
</organism>
<dbReference type="EMBL" id="JAGMWT010000001">
    <property type="protein sequence ID" value="KAH7138826.1"/>
    <property type="molecule type" value="Genomic_DNA"/>
</dbReference>
<keyword evidence="2" id="KW-1185">Reference proteome</keyword>
<proteinExistence type="predicted"/>
<reference evidence="1" key="1">
    <citation type="journal article" date="2021" name="Nat. Commun.">
        <title>Genetic determinants of endophytism in the Arabidopsis root mycobiome.</title>
        <authorList>
            <person name="Mesny F."/>
            <person name="Miyauchi S."/>
            <person name="Thiergart T."/>
            <person name="Pickel B."/>
            <person name="Atanasova L."/>
            <person name="Karlsson M."/>
            <person name="Huettel B."/>
            <person name="Barry K.W."/>
            <person name="Haridas S."/>
            <person name="Chen C."/>
            <person name="Bauer D."/>
            <person name="Andreopoulos W."/>
            <person name="Pangilinan J."/>
            <person name="LaButti K."/>
            <person name="Riley R."/>
            <person name="Lipzen A."/>
            <person name="Clum A."/>
            <person name="Drula E."/>
            <person name="Henrissat B."/>
            <person name="Kohler A."/>
            <person name="Grigoriev I.V."/>
            <person name="Martin F.M."/>
            <person name="Hacquard S."/>
        </authorList>
    </citation>
    <scope>NUCLEOTIDE SEQUENCE</scope>
    <source>
        <strain evidence="1">MPI-CAGE-CH-0243</strain>
    </source>
</reference>
<dbReference type="Proteomes" id="UP000700596">
    <property type="component" value="Unassembled WGS sequence"/>
</dbReference>
<gene>
    <name evidence="1" type="ORF">B0J11DRAFT_574776</name>
</gene>
<evidence type="ECO:0000313" key="1">
    <source>
        <dbReference type="EMBL" id="KAH7138826.1"/>
    </source>
</evidence>
<name>A0A9P9J0F7_9PLEO</name>
<comment type="caution">
    <text evidence="1">The sequence shown here is derived from an EMBL/GenBank/DDBJ whole genome shotgun (WGS) entry which is preliminary data.</text>
</comment>
<sequence length="240" mass="28271">MSTTCTSPVAVPQQHSKRIKIKLLLRSPVETITESKIEDVDYKCDETHDDNPEFLDEFEFGEFEDDVGIRMKAKIGGIDYQYTEGGDVYFMRSVCDSTVRSGKGPIELDLQGQVLTPSDTTYCARLKRDLKTPFIWENIYHGGHWSGWKIFAICQPCGPFEYRLRHDRRTQYRHRFIREYRDRSDPIQQWSKFKDYEIAETLRVDGRLPSVVKQSPFKWRDEIINDKETVKCYKQFGIRC</sequence>
<dbReference type="AlphaFoldDB" id="A0A9P9J0F7"/>
<protein>
    <submittedName>
        <fullName evidence="1">Uncharacterized protein</fullName>
    </submittedName>
</protein>
<accession>A0A9P9J0F7</accession>
<evidence type="ECO:0000313" key="2">
    <source>
        <dbReference type="Proteomes" id="UP000700596"/>
    </source>
</evidence>